<dbReference type="InterPro" id="IPR050361">
    <property type="entry name" value="MPP/UQCRC_Complex"/>
</dbReference>
<dbReference type="PANTHER" id="PTHR11851">
    <property type="entry name" value="METALLOPROTEASE"/>
    <property type="match status" value="1"/>
</dbReference>
<gene>
    <name evidence="2" type="ORF">GT747_00345</name>
    <name evidence="3" type="ORF">SAMN05444424_1894</name>
</gene>
<dbReference type="EMBL" id="FQVY01000002">
    <property type="protein sequence ID" value="SHG21201.1"/>
    <property type="molecule type" value="Genomic_DNA"/>
</dbReference>
<dbReference type="Proteomes" id="UP000474718">
    <property type="component" value="Unassembled WGS sequence"/>
</dbReference>
<dbReference type="AlphaFoldDB" id="A0AAQ1ME95"/>
<dbReference type="Gene3D" id="3.30.830.10">
    <property type="entry name" value="Metalloenzyme, LuxS/M16 peptidase-like"/>
    <property type="match status" value="2"/>
</dbReference>
<reference evidence="4" key="2">
    <citation type="submission" date="2016-11" db="EMBL/GenBank/DDBJ databases">
        <authorList>
            <person name="Jaros S."/>
            <person name="Januszkiewicz K."/>
            <person name="Wedrychowicz H."/>
        </authorList>
    </citation>
    <scope>NUCLEOTIDE SEQUENCE [LARGE SCALE GENOMIC DNA]</scope>
    <source>
        <strain evidence="4">DSM 4029</strain>
    </source>
</reference>
<reference evidence="2 5" key="3">
    <citation type="journal article" date="2019" name="Nat. Med.">
        <title>A library of human gut bacterial isolates paired with longitudinal multiomics data enables mechanistic microbiome research.</title>
        <authorList>
            <person name="Poyet M."/>
            <person name="Groussin M."/>
            <person name="Gibbons S.M."/>
            <person name="Avila-Pacheco J."/>
            <person name="Jiang X."/>
            <person name="Kearney S.M."/>
            <person name="Perrotta A.R."/>
            <person name="Berdy B."/>
            <person name="Zhao S."/>
            <person name="Lieberman T.D."/>
            <person name="Swanson P.K."/>
            <person name="Smith M."/>
            <person name="Roesemann S."/>
            <person name="Alexander J.E."/>
            <person name="Rich S.A."/>
            <person name="Livny J."/>
            <person name="Vlamakis H."/>
            <person name="Clish C."/>
            <person name="Bullock K."/>
            <person name="Deik A."/>
            <person name="Scott J."/>
            <person name="Pierce K.A."/>
            <person name="Xavier R.J."/>
            <person name="Alm E.J."/>
        </authorList>
    </citation>
    <scope>NUCLEOTIDE SEQUENCE [LARGE SCALE GENOMIC DNA]</scope>
    <source>
        <strain evidence="2 5">BIOML-A2</strain>
    </source>
</reference>
<dbReference type="Proteomes" id="UP000184089">
    <property type="component" value="Unassembled WGS sequence"/>
</dbReference>
<dbReference type="SUPFAM" id="SSF63411">
    <property type="entry name" value="LuxS/MPP-like metallohydrolase"/>
    <property type="match status" value="2"/>
</dbReference>
<dbReference type="InterPro" id="IPR011249">
    <property type="entry name" value="Metalloenz_LuxS/M16"/>
</dbReference>
<evidence type="ECO:0000313" key="2">
    <source>
        <dbReference type="EMBL" id="MZL68224.1"/>
    </source>
</evidence>
<protein>
    <submittedName>
        <fullName evidence="3">Predicted Zn-dependent peptidase</fullName>
    </submittedName>
</protein>
<dbReference type="PANTHER" id="PTHR11851:SF186">
    <property type="entry name" value="INACTIVE METALLOPROTEASE YMFF-RELATED"/>
    <property type="match status" value="1"/>
</dbReference>
<feature type="domain" description="Peptidase M16 C-terminal" evidence="1">
    <location>
        <begin position="186"/>
        <end position="354"/>
    </location>
</feature>
<proteinExistence type="predicted"/>
<accession>A0AAQ1ME95</accession>
<evidence type="ECO:0000313" key="4">
    <source>
        <dbReference type="Proteomes" id="UP000184089"/>
    </source>
</evidence>
<dbReference type="EMBL" id="WWVX01000001">
    <property type="protein sequence ID" value="MZL68224.1"/>
    <property type="molecule type" value="Genomic_DNA"/>
</dbReference>
<dbReference type="GO" id="GO:0046872">
    <property type="term" value="F:metal ion binding"/>
    <property type="evidence" value="ECO:0007669"/>
    <property type="project" value="InterPro"/>
</dbReference>
<name>A0AAQ1ME95_9FIRM</name>
<organism evidence="3 4">
    <name type="scientific">Bittarella massiliensis</name>
    <name type="common">ex Durand et al. 2017</name>
    <dbReference type="NCBI Taxonomy" id="1720313"/>
    <lineage>
        <taxon>Bacteria</taxon>
        <taxon>Bacillati</taxon>
        <taxon>Bacillota</taxon>
        <taxon>Clostridia</taxon>
        <taxon>Eubacteriales</taxon>
        <taxon>Oscillospiraceae</taxon>
        <taxon>Bittarella (ex Durand et al. 2017)</taxon>
    </lineage>
</organism>
<evidence type="ECO:0000259" key="1">
    <source>
        <dbReference type="Pfam" id="PF05193"/>
    </source>
</evidence>
<evidence type="ECO:0000313" key="5">
    <source>
        <dbReference type="Proteomes" id="UP000474718"/>
    </source>
</evidence>
<comment type="caution">
    <text evidence="3">The sequence shown here is derived from an EMBL/GenBank/DDBJ whole genome shotgun (WGS) entry which is preliminary data.</text>
</comment>
<sequence length="422" mass="46085">MERKTLAEGISLTTLGDGRYVCNRISVNLCFPRSEEASAQGAMLSYLLRRGSERYPGFAPLNRKLYDLYGAYYDCTLATLGGCQVLSLAVQTIDEAFAWKREKINGELADFLCDMLLRPNAPGGAFLPDEVAVEQKNLCEEIDSEINNKRAYALGRSREILHVGTPLAGSRLGTKEAVLALDGAALYRALQRLLESAQVEILCSGRGDFSGAAEVFARQLGGLPPRPAAFSLPPLPSTEGPVEVEEALSVTQSKLVLSFLPARRFAPGQYGAVRAAVALFGGAPFSRLFANVREKQSLCYYCDARFNRVTGVLTVDCGLDEKDVPRAEESIRRELAELAAGNFTDEELQDAKAYLKNSMTAMEDSLAELDPWYLGQVLEGDAQSPQAAAAQIEAATREEVMAVCASFSQRLRYLLKPRQRAL</sequence>
<dbReference type="RefSeq" id="WP_044993104.1">
    <property type="nucleotide sequence ID" value="NZ_FQVY01000002.1"/>
</dbReference>
<reference evidence="3" key="1">
    <citation type="submission" date="2016-11" db="EMBL/GenBank/DDBJ databases">
        <authorList>
            <person name="Varghese N."/>
            <person name="Submissions S."/>
        </authorList>
    </citation>
    <scope>NUCLEOTIDE SEQUENCE</scope>
    <source>
        <strain evidence="3">DSM 4029</strain>
    </source>
</reference>
<dbReference type="InterPro" id="IPR007863">
    <property type="entry name" value="Peptidase_M16_C"/>
</dbReference>
<keyword evidence="5" id="KW-1185">Reference proteome</keyword>
<evidence type="ECO:0000313" key="3">
    <source>
        <dbReference type="EMBL" id="SHG21201.1"/>
    </source>
</evidence>
<dbReference type="Pfam" id="PF05193">
    <property type="entry name" value="Peptidase_M16_C"/>
    <property type="match status" value="1"/>
</dbReference>